<name>A1A3E4_BIFAA</name>
<dbReference type="Proteomes" id="UP000008702">
    <property type="component" value="Chromosome"/>
</dbReference>
<feature type="transmembrane region" description="Helical" evidence="1">
    <location>
        <begin position="72"/>
        <end position="91"/>
    </location>
</feature>
<reference evidence="2 3" key="1">
    <citation type="submission" date="2006-12" db="EMBL/GenBank/DDBJ databases">
        <title>Bifidobacterium adolescentis complete genome sequence.</title>
        <authorList>
            <person name="Suzuki T."/>
            <person name="Tsuda Y."/>
            <person name="Kanou N."/>
            <person name="Inoue T."/>
            <person name="Kumazaki K."/>
            <person name="Nagano S."/>
            <person name="Hirai S."/>
            <person name="Tanaka K."/>
            <person name="Watanabe K."/>
        </authorList>
    </citation>
    <scope>NUCLEOTIDE SEQUENCE [LARGE SCALE GENOMIC DNA]</scope>
    <source>
        <strain evidence="3">ATCC 15703 / DSM 20083 / NCTC 11814 / E194a</strain>
    </source>
</reference>
<dbReference type="HOGENOM" id="CLU_090966_0_0_11"/>
<keyword evidence="1" id="KW-1133">Transmembrane helix</keyword>
<dbReference type="EMBL" id="AP009256">
    <property type="protein sequence ID" value="BAF40227.1"/>
    <property type="molecule type" value="Genomic_DNA"/>
</dbReference>
<dbReference type="KEGG" id="bad:BAD_1446"/>
<dbReference type="STRING" id="367928.BAD_1446"/>
<protein>
    <submittedName>
        <fullName evidence="2">Uncharacterized protein</fullName>
    </submittedName>
</protein>
<feature type="transmembrane region" description="Helical" evidence="1">
    <location>
        <begin position="234"/>
        <end position="258"/>
    </location>
</feature>
<keyword evidence="1" id="KW-0812">Transmembrane</keyword>
<organism evidence="2 3">
    <name type="scientific">Bifidobacterium adolescentis (strain ATCC 15703 / DSM 20083 / NCTC 11814 / E194a)</name>
    <dbReference type="NCBI Taxonomy" id="367928"/>
    <lineage>
        <taxon>Bacteria</taxon>
        <taxon>Bacillati</taxon>
        <taxon>Actinomycetota</taxon>
        <taxon>Actinomycetes</taxon>
        <taxon>Bifidobacteriales</taxon>
        <taxon>Bifidobacteriaceae</taxon>
        <taxon>Bifidobacterium</taxon>
    </lineage>
</organism>
<dbReference type="AlphaFoldDB" id="A1A3E4"/>
<feature type="transmembrane region" description="Helical" evidence="1">
    <location>
        <begin position="140"/>
        <end position="157"/>
    </location>
</feature>
<accession>A1A3E4</accession>
<proteinExistence type="predicted"/>
<sequence length="260" mass="27298">MDTYGYIYSYCIRIDHNIKRGSEMTAPQAVSQQNPSKVAFGKVLAIQIVAYVVLVALALVPGIAYGDSANPAVVPFIIIGSLAMIALLVVFSPFRDGTAGHVIAVIAGLLSVVCATTMTLGRAIFAADATGGKDFSMEDGWIAGVGGLLILLIVISFGRQMARENRTHLIRSLSHSVVEGVAMIASAGWCFLPTVLKAIGTVAFVVALLVIVALAVCSYFWHRDADPEPTARDPWIGIAILPVMIAGAVVGIAALAVVTF</sequence>
<feature type="transmembrane region" description="Helical" evidence="1">
    <location>
        <begin position="103"/>
        <end position="125"/>
    </location>
</feature>
<keyword evidence="1" id="KW-0472">Membrane</keyword>
<evidence type="ECO:0000313" key="2">
    <source>
        <dbReference type="EMBL" id="BAF40227.1"/>
    </source>
</evidence>
<evidence type="ECO:0000313" key="3">
    <source>
        <dbReference type="Proteomes" id="UP000008702"/>
    </source>
</evidence>
<feature type="transmembrane region" description="Helical" evidence="1">
    <location>
        <begin position="177"/>
        <end position="196"/>
    </location>
</feature>
<gene>
    <name evidence="2" type="ordered locus">BAD_1446</name>
</gene>
<feature type="transmembrane region" description="Helical" evidence="1">
    <location>
        <begin position="202"/>
        <end position="222"/>
    </location>
</feature>
<keyword evidence="3" id="KW-1185">Reference proteome</keyword>
<feature type="transmembrane region" description="Helical" evidence="1">
    <location>
        <begin position="43"/>
        <end position="66"/>
    </location>
</feature>
<evidence type="ECO:0000256" key="1">
    <source>
        <dbReference type="SAM" id="Phobius"/>
    </source>
</evidence>
<dbReference type="PaxDb" id="1680-BADO_1569"/>